<reference evidence="2" key="1">
    <citation type="journal article" date="2014" name="Front. Microbiol.">
        <title>High frequency of phylogenetically diverse reductive dehalogenase-homologous genes in deep subseafloor sedimentary metagenomes.</title>
        <authorList>
            <person name="Kawai M."/>
            <person name="Futagami T."/>
            <person name="Toyoda A."/>
            <person name="Takaki Y."/>
            <person name="Nishi S."/>
            <person name="Hori S."/>
            <person name="Arai W."/>
            <person name="Tsubouchi T."/>
            <person name="Morono Y."/>
            <person name="Uchiyama I."/>
            <person name="Ito T."/>
            <person name="Fujiyama A."/>
            <person name="Inagaki F."/>
            <person name="Takami H."/>
        </authorList>
    </citation>
    <scope>NUCLEOTIDE SEQUENCE</scope>
    <source>
        <strain evidence="2">Expedition CK06-06</strain>
    </source>
</reference>
<feature type="transmembrane region" description="Helical" evidence="1">
    <location>
        <begin position="12"/>
        <end position="33"/>
    </location>
</feature>
<gene>
    <name evidence="2" type="ORF">S01H4_64136</name>
</gene>
<keyword evidence="1" id="KW-1133">Transmembrane helix</keyword>
<protein>
    <submittedName>
        <fullName evidence="2">Uncharacterized protein</fullName>
    </submittedName>
</protein>
<accession>X1CJ60</accession>
<proteinExistence type="predicted"/>
<keyword evidence="1" id="KW-0812">Transmembrane</keyword>
<evidence type="ECO:0000313" key="2">
    <source>
        <dbReference type="EMBL" id="GAH07722.1"/>
    </source>
</evidence>
<dbReference type="AlphaFoldDB" id="X1CJ60"/>
<evidence type="ECO:0000256" key="1">
    <source>
        <dbReference type="SAM" id="Phobius"/>
    </source>
</evidence>
<organism evidence="2">
    <name type="scientific">marine sediment metagenome</name>
    <dbReference type="NCBI Taxonomy" id="412755"/>
    <lineage>
        <taxon>unclassified sequences</taxon>
        <taxon>metagenomes</taxon>
        <taxon>ecological metagenomes</taxon>
    </lineage>
</organism>
<keyword evidence="1" id="KW-0472">Membrane</keyword>
<dbReference type="EMBL" id="BART01038801">
    <property type="protein sequence ID" value="GAH07722.1"/>
    <property type="molecule type" value="Genomic_DNA"/>
</dbReference>
<sequence>MGLDCTGTKKELLSNILVAYAFSGQLQYLYLALTERFNRLGLSRTMGHQTVYNPAGDYRMKH</sequence>
<name>X1CJ60_9ZZZZ</name>
<comment type="caution">
    <text evidence="2">The sequence shown here is derived from an EMBL/GenBank/DDBJ whole genome shotgun (WGS) entry which is preliminary data.</text>
</comment>